<dbReference type="Proteomes" id="UP000033815">
    <property type="component" value="Unassembled WGS sequence"/>
</dbReference>
<comment type="caution">
    <text evidence="2">The sequence shown here is derived from an EMBL/GenBank/DDBJ whole genome shotgun (WGS) entry which is preliminary data.</text>
</comment>
<keyword evidence="1" id="KW-0812">Transmembrane</keyword>
<evidence type="ECO:0000256" key="1">
    <source>
        <dbReference type="SAM" id="Phobius"/>
    </source>
</evidence>
<dbReference type="AlphaFoldDB" id="A0A837I7D4"/>
<evidence type="ECO:0000313" key="2">
    <source>
        <dbReference type="EMBL" id="KKT36817.1"/>
    </source>
</evidence>
<keyword evidence="1" id="KW-1133">Transmembrane helix</keyword>
<sequence length="226" mass="24362">MTKPIISFVILVLSIGFAFLYVLPAYNLNAKLRGDIESLTSILSKSSEIKPLIDGTKTNLGGIEQSGLDRFEVFLPERIDPIRFANNIQYIGRKNRIILSDIKVEGTVNGVVSGSASSGVTASQGLVNAVSLGAQIDKAQGTLAQGTQSETFTAGKYATTKASFSFTTTFETFQAFLDDMEKSLGVIDVTSLTFSPVSVDTSATAQRTPPPQTYQYTMTIETYSLK</sequence>
<accession>A0A837I7D4</accession>
<dbReference type="Gene3D" id="3.30.70.60">
    <property type="match status" value="1"/>
</dbReference>
<proteinExistence type="predicted"/>
<organism evidence="2 3">
    <name type="scientific">Candidatus Nomurabacteria bacterium GW2011_GWB1_44_12</name>
    <dbReference type="NCBI Taxonomy" id="1618748"/>
    <lineage>
        <taxon>Bacteria</taxon>
        <taxon>Candidatus Nomuraibacteriota</taxon>
    </lineage>
</organism>
<feature type="transmembrane region" description="Helical" evidence="1">
    <location>
        <begin position="6"/>
        <end position="23"/>
    </location>
</feature>
<reference evidence="2 3" key="1">
    <citation type="journal article" date="2015" name="Nature">
        <title>rRNA introns, odd ribosomes, and small enigmatic genomes across a large radiation of phyla.</title>
        <authorList>
            <person name="Brown C.T."/>
            <person name="Hug L.A."/>
            <person name="Thomas B.C."/>
            <person name="Sharon I."/>
            <person name="Castelle C.J."/>
            <person name="Singh A."/>
            <person name="Wilkins M.J."/>
            <person name="Williams K.H."/>
            <person name="Banfield J.F."/>
        </authorList>
    </citation>
    <scope>NUCLEOTIDE SEQUENCE [LARGE SCALE GENOMIC DNA]</scope>
</reference>
<dbReference type="InterPro" id="IPR014717">
    <property type="entry name" value="Transl_elong_EF1B/ribsomal_bS6"/>
</dbReference>
<gene>
    <name evidence="2" type="ORF">UW25_C0004G0145</name>
</gene>
<dbReference type="EMBL" id="LCHP01000004">
    <property type="protein sequence ID" value="KKT36817.1"/>
    <property type="molecule type" value="Genomic_DNA"/>
</dbReference>
<name>A0A837I7D4_9BACT</name>
<keyword evidence="1" id="KW-0472">Membrane</keyword>
<protein>
    <submittedName>
        <fullName evidence="2">Uncharacterized protein</fullName>
    </submittedName>
</protein>
<evidence type="ECO:0000313" key="3">
    <source>
        <dbReference type="Proteomes" id="UP000033815"/>
    </source>
</evidence>